<feature type="transmembrane region" description="Helical" evidence="1">
    <location>
        <begin position="55"/>
        <end position="74"/>
    </location>
</feature>
<dbReference type="Gene3D" id="1.10.1760.20">
    <property type="match status" value="1"/>
</dbReference>
<protein>
    <submittedName>
        <fullName evidence="2">Uncharacterized protein</fullName>
    </submittedName>
</protein>
<feature type="transmembrane region" description="Helical" evidence="1">
    <location>
        <begin position="6"/>
        <end position="26"/>
    </location>
</feature>
<dbReference type="EMBL" id="DVMJ01000105">
    <property type="protein sequence ID" value="HIU14655.1"/>
    <property type="molecule type" value="Genomic_DNA"/>
</dbReference>
<gene>
    <name evidence="2" type="ORF">IAD15_11420</name>
</gene>
<name>A0A9D1HQ37_9FIRM</name>
<evidence type="ECO:0000313" key="2">
    <source>
        <dbReference type="EMBL" id="HIU14655.1"/>
    </source>
</evidence>
<accession>A0A9D1HQ37</accession>
<dbReference type="AlphaFoldDB" id="A0A9D1HQ37"/>
<sequence>MISKEILAFLPNIELVSFFIIIYALFLPWRMMLMIVFLFSTLQMLLYGIGMWTPMYYIVFSGLALLTICLRFWLTNEYRLALFSGMFGLVFGFLFALPYFLLSWHLGWAYFLNGLLFDVVHAVGNYILMLVLANPVKRTLGMLVGNG</sequence>
<dbReference type="Proteomes" id="UP000824175">
    <property type="component" value="Unassembled WGS sequence"/>
</dbReference>
<reference evidence="2" key="1">
    <citation type="submission" date="2020-10" db="EMBL/GenBank/DDBJ databases">
        <authorList>
            <person name="Gilroy R."/>
        </authorList>
    </citation>
    <scope>NUCLEOTIDE SEQUENCE</scope>
    <source>
        <strain evidence="2">CHK195-11698</strain>
    </source>
</reference>
<reference evidence="2" key="2">
    <citation type="journal article" date="2021" name="PeerJ">
        <title>Extensive microbial diversity within the chicken gut microbiome revealed by metagenomics and culture.</title>
        <authorList>
            <person name="Gilroy R."/>
            <person name="Ravi A."/>
            <person name="Getino M."/>
            <person name="Pursley I."/>
            <person name="Horton D.L."/>
            <person name="Alikhan N.F."/>
            <person name="Baker D."/>
            <person name="Gharbi K."/>
            <person name="Hall N."/>
            <person name="Watson M."/>
            <person name="Adriaenssens E.M."/>
            <person name="Foster-Nyarko E."/>
            <person name="Jarju S."/>
            <person name="Secka A."/>
            <person name="Antonio M."/>
            <person name="Oren A."/>
            <person name="Chaudhuri R.R."/>
            <person name="La Ragione R."/>
            <person name="Hildebrand F."/>
            <person name="Pallen M.J."/>
        </authorList>
    </citation>
    <scope>NUCLEOTIDE SEQUENCE</scope>
    <source>
        <strain evidence="2">CHK195-11698</strain>
    </source>
</reference>
<comment type="caution">
    <text evidence="2">The sequence shown here is derived from an EMBL/GenBank/DDBJ whole genome shotgun (WGS) entry which is preliminary data.</text>
</comment>
<evidence type="ECO:0000256" key="1">
    <source>
        <dbReference type="SAM" id="Phobius"/>
    </source>
</evidence>
<keyword evidence="1" id="KW-1133">Transmembrane helix</keyword>
<evidence type="ECO:0000313" key="3">
    <source>
        <dbReference type="Proteomes" id="UP000824175"/>
    </source>
</evidence>
<organism evidence="2 3">
    <name type="scientific">Candidatus Fimiplasma intestinipullorum</name>
    <dbReference type="NCBI Taxonomy" id="2840825"/>
    <lineage>
        <taxon>Bacteria</taxon>
        <taxon>Bacillati</taxon>
        <taxon>Bacillota</taxon>
        <taxon>Clostridia</taxon>
        <taxon>Eubacteriales</taxon>
        <taxon>Candidatus Fimiplasma</taxon>
    </lineage>
</organism>
<keyword evidence="1" id="KW-0812">Transmembrane</keyword>
<feature type="transmembrane region" description="Helical" evidence="1">
    <location>
        <begin position="108"/>
        <end position="133"/>
    </location>
</feature>
<proteinExistence type="predicted"/>
<keyword evidence="1" id="KW-0472">Membrane</keyword>
<feature type="transmembrane region" description="Helical" evidence="1">
    <location>
        <begin position="81"/>
        <end position="102"/>
    </location>
</feature>